<keyword evidence="2" id="KW-1185">Reference proteome</keyword>
<dbReference type="EMBL" id="CP000807">
    <property type="protein sequence ID" value="ACB54460.1"/>
    <property type="molecule type" value="Genomic_DNA"/>
</dbReference>
<dbReference type="PANTHER" id="PTHR39639:SF1">
    <property type="entry name" value="DUF262 DOMAIN-CONTAINING PROTEIN"/>
    <property type="match status" value="1"/>
</dbReference>
<gene>
    <name evidence="1" type="ordered locus">cce_5114</name>
</gene>
<dbReference type="STRING" id="43989.cce_5114"/>
<proteinExistence type="predicted"/>
<dbReference type="OrthoDB" id="9770340at2"/>
<accession>B1X2U9</accession>
<dbReference type="KEGG" id="cyt:cce_5114"/>
<evidence type="ECO:0000313" key="1">
    <source>
        <dbReference type="EMBL" id="ACB54460.1"/>
    </source>
</evidence>
<protein>
    <recommendedName>
        <fullName evidence="3">DUF262 domain-containing protein</fullName>
    </recommendedName>
</protein>
<reference evidence="1 2" key="1">
    <citation type="journal article" date="2008" name="Proc. Natl. Acad. Sci. U.S.A.">
        <title>The genome of Cyanothece 51142, a unicellular diazotrophic cyanobacterium important in the marine nitrogen cycle.</title>
        <authorList>
            <person name="Welsh E.A."/>
            <person name="Liberton M."/>
            <person name="Stoeckel J."/>
            <person name="Loh T."/>
            <person name="Elvitigala T."/>
            <person name="Wang C."/>
            <person name="Wollam A."/>
            <person name="Fulton R.S."/>
            <person name="Clifton S.W."/>
            <person name="Jacobs J.M."/>
            <person name="Aurora R."/>
            <person name="Ghosh B.K."/>
            <person name="Sherman L.A."/>
            <person name="Smith R.D."/>
            <person name="Wilson R.K."/>
            <person name="Pakrasi H.B."/>
        </authorList>
    </citation>
    <scope>NUCLEOTIDE SEQUENCE [LARGE SCALE GENOMIC DNA]</scope>
    <source>
        <strain evidence="2">ATCC 51142 / BH68</strain>
    </source>
</reference>
<dbReference type="HOGENOM" id="CLU_1737506_0_0_3"/>
<dbReference type="PANTHER" id="PTHR39639">
    <property type="entry name" value="CHROMOSOME 16, WHOLE GENOME SHOTGUN SEQUENCE"/>
    <property type="match status" value="1"/>
</dbReference>
<dbReference type="RefSeq" id="WP_009547858.1">
    <property type="nucleotide sequence ID" value="NC_010547.1"/>
</dbReference>
<name>B1X2U9_CROS5</name>
<evidence type="ECO:0008006" key="3">
    <source>
        <dbReference type="Google" id="ProtNLM"/>
    </source>
</evidence>
<dbReference type="AlphaFoldDB" id="B1X2U9"/>
<dbReference type="Proteomes" id="UP000001203">
    <property type="component" value="Chromosome linear"/>
</dbReference>
<evidence type="ECO:0000313" key="2">
    <source>
        <dbReference type="Proteomes" id="UP000001203"/>
    </source>
</evidence>
<sequence length="150" mass="17708">MNLQSDKIKQQELIETDIQEGRKKVDYNTVEYPLEFFIEQISQKQIDDELNWDTRQQSYFIESLLMGLPVLNIVIDSNENIIDGKQKLYTTINFVNGHLKLENLNKLSTLNGFHFQDLLLSRQRKFKRMTVRTIVLSPSSDASYWLNYQS</sequence>
<dbReference type="eggNOG" id="COG1479">
    <property type="taxonomic scope" value="Bacteria"/>
</dbReference>
<organism evidence="1 2">
    <name type="scientific">Crocosphaera subtropica (strain ATCC 51142 / BH68)</name>
    <name type="common">Cyanothece sp. (strain ATCC 51142)</name>
    <dbReference type="NCBI Taxonomy" id="43989"/>
    <lineage>
        <taxon>Bacteria</taxon>
        <taxon>Bacillati</taxon>
        <taxon>Cyanobacteriota</taxon>
        <taxon>Cyanophyceae</taxon>
        <taxon>Oscillatoriophycideae</taxon>
        <taxon>Chroococcales</taxon>
        <taxon>Aphanothecaceae</taxon>
        <taxon>Crocosphaera</taxon>
        <taxon>Crocosphaera subtropica</taxon>
    </lineage>
</organism>